<dbReference type="Gene3D" id="3.30.1330.60">
    <property type="entry name" value="OmpA-like domain"/>
    <property type="match status" value="1"/>
</dbReference>
<dbReference type="InterPro" id="IPR050330">
    <property type="entry name" value="Bact_OuterMem_StrucFunc"/>
</dbReference>
<keyword evidence="4 8" id="KW-0812">Transmembrane</keyword>
<dbReference type="InterPro" id="IPR036737">
    <property type="entry name" value="OmpA-like_sf"/>
</dbReference>
<dbReference type="AlphaFoldDB" id="A0A1M6TZC9"/>
<evidence type="ECO:0000256" key="4">
    <source>
        <dbReference type="ARBA" id="ARBA00022692"/>
    </source>
</evidence>
<keyword evidence="3" id="KW-1003">Cell membrane</keyword>
<dbReference type="OrthoDB" id="9815217at2"/>
<proteinExistence type="inferred from homology"/>
<dbReference type="Pfam" id="PF13677">
    <property type="entry name" value="MotB_plug"/>
    <property type="match status" value="1"/>
</dbReference>
<evidence type="ECO:0000259" key="9">
    <source>
        <dbReference type="PROSITE" id="PS51123"/>
    </source>
</evidence>
<dbReference type="InterPro" id="IPR025713">
    <property type="entry name" value="MotB-like_N_dom"/>
</dbReference>
<evidence type="ECO:0000256" key="7">
    <source>
        <dbReference type="PROSITE-ProRule" id="PRU00473"/>
    </source>
</evidence>
<dbReference type="PANTHER" id="PTHR30329:SF21">
    <property type="entry name" value="LIPOPROTEIN YIAD-RELATED"/>
    <property type="match status" value="1"/>
</dbReference>
<evidence type="ECO:0000256" key="1">
    <source>
        <dbReference type="ARBA" id="ARBA00004162"/>
    </source>
</evidence>
<evidence type="ECO:0000313" key="11">
    <source>
        <dbReference type="Proteomes" id="UP000183997"/>
    </source>
</evidence>
<evidence type="ECO:0000256" key="2">
    <source>
        <dbReference type="ARBA" id="ARBA00008914"/>
    </source>
</evidence>
<keyword evidence="5 8" id="KW-1133">Transmembrane helix</keyword>
<dbReference type="SUPFAM" id="SSF103088">
    <property type="entry name" value="OmpA-like"/>
    <property type="match status" value="1"/>
</dbReference>
<accession>A0A1M6TZC9</accession>
<dbReference type="RefSeq" id="WP_072914893.1">
    <property type="nucleotide sequence ID" value="NZ_FRAR01000018.1"/>
</dbReference>
<protein>
    <submittedName>
        <fullName evidence="10">Chemotaxis protein MotB</fullName>
    </submittedName>
</protein>
<name>A0A1M6TZC9_9FIRM</name>
<dbReference type="CDD" id="cd07185">
    <property type="entry name" value="OmpA_C-like"/>
    <property type="match status" value="1"/>
</dbReference>
<evidence type="ECO:0000256" key="5">
    <source>
        <dbReference type="ARBA" id="ARBA00022989"/>
    </source>
</evidence>
<feature type="domain" description="OmpA-like" evidence="9">
    <location>
        <begin position="113"/>
        <end position="235"/>
    </location>
</feature>
<evidence type="ECO:0000256" key="6">
    <source>
        <dbReference type="ARBA" id="ARBA00023136"/>
    </source>
</evidence>
<comment type="similarity">
    <text evidence="2">Belongs to the MotB family.</text>
</comment>
<dbReference type="EMBL" id="FRAR01000018">
    <property type="protein sequence ID" value="SHK62289.1"/>
    <property type="molecule type" value="Genomic_DNA"/>
</dbReference>
<dbReference type="Pfam" id="PF00691">
    <property type="entry name" value="OmpA"/>
    <property type="match status" value="1"/>
</dbReference>
<evidence type="ECO:0000313" key="10">
    <source>
        <dbReference type="EMBL" id="SHK62289.1"/>
    </source>
</evidence>
<dbReference type="PROSITE" id="PS51123">
    <property type="entry name" value="OMPA_2"/>
    <property type="match status" value="1"/>
</dbReference>
<evidence type="ECO:0000256" key="8">
    <source>
        <dbReference type="SAM" id="Phobius"/>
    </source>
</evidence>
<evidence type="ECO:0000256" key="3">
    <source>
        <dbReference type="ARBA" id="ARBA00022475"/>
    </source>
</evidence>
<reference evidence="11" key="1">
    <citation type="submission" date="2016-11" db="EMBL/GenBank/DDBJ databases">
        <authorList>
            <person name="Varghese N."/>
            <person name="Submissions S."/>
        </authorList>
    </citation>
    <scope>NUCLEOTIDE SEQUENCE [LARGE SCALE GENOMIC DNA]</scope>
    <source>
        <strain evidence="11">DSM 10349</strain>
    </source>
</reference>
<gene>
    <name evidence="10" type="ORF">SAMN02745123_02524</name>
</gene>
<organism evidence="10 11">
    <name type="scientific">Desulforamulus aeronauticus DSM 10349</name>
    <dbReference type="NCBI Taxonomy" id="1121421"/>
    <lineage>
        <taxon>Bacteria</taxon>
        <taxon>Bacillati</taxon>
        <taxon>Bacillota</taxon>
        <taxon>Clostridia</taxon>
        <taxon>Eubacteriales</taxon>
        <taxon>Peptococcaceae</taxon>
        <taxon>Desulforamulus</taxon>
    </lineage>
</organism>
<keyword evidence="11" id="KW-1185">Reference proteome</keyword>
<sequence length="237" mass="26876">MSKKRREQHEEHMDESWLVPYADILTLLLALFIVLFASSTIDSQKFNAVKESLNAALNSGAGIMDSKSMSDQLIDKSQMSKDTIVELQQLKKQMDNYIQENHMNAEIETQITNNALTLTIRDRALFDSGSAVVKPQSRSLIEAMGDILQQYPKYEVLVSGHTDNQPINNREFESNWDLSSKRAINCMKILLENPALDPRRLVAVGYGEYRPIADNATAEGRAKNRRVEVTIKEKVME</sequence>
<keyword evidence="6 7" id="KW-0472">Membrane</keyword>
<dbReference type="GO" id="GO:0005886">
    <property type="term" value="C:plasma membrane"/>
    <property type="evidence" value="ECO:0007669"/>
    <property type="project" value="UniProtKB-SubCell"/>
</dbReference>
<feature type="transmembrane region" description="Helical" evidence="8">
    <location>
        <begin position="21"/>
        <end position="41"/>
    </location>
</feature>
<dbReference type="Proteomes" id="UP000183997">
    <property type="component" value="Unassembled WGS sequence"/>
</dbReference>
<dbReference type="PANTHER" id="PTHR30329">
    <property type="entry name" value="STATOR ELEMENT OF FLAGELLAR MOTOR COMPLEX"/>
    <property type="match status" value="1"/>
</dbReference>
<comment type="subcellular location">
    <subcellularLocation>
        <location evidence="1">Cell membrane</location>
        <topology evidence="1">Single-pass membrane protein</topology>
    </subcellularLocation>
</comment>
<dbReference type="InterPro" id="IPR006665">
    <property type="entry name" value="OmpA-like"/>
</dbReference>
<dbReference type="STRING" id="1121421.SAMN02745123_02524"/>